<evidence type="ECO:0000259" key="7">
    <source>
        <dbReference type="Pfam" id="PF06414"/>
    </source>
</evidence>
<dbReference type="RefSeq" id="WP_286287144.1">
    <property type="nucleotide sequence ID" value="NZ_JASXSZ010000001.1"/>
</dbReference>
<accession>A0ABT7MVW3</accession>
<evidence type="ECO:0000256" key="6">
    <source>
        <dbReference type="ARBA" id="ARBA00048178"/>
    </source>
</evidence>
<comment type="similarity">
    <text evidence="1">Belongs to the zeta toxin family.</text>
</comment>
<dbReference type="InterPro" id="IPR010488">
    <property type="entry name" value="Zeta_toxin_domain"/>
</dbReference>
<evidence type="ECO:0000256" key="3">
    <source>
        <dbReference type="ARBA" id="ARBA00022741"/>
    </source>
</evidence>
<dbReference type="Gene3D" id="3.40.50.300">
    <property type="entry name" value="P-loop containing nucleotide triphosphate hydrolases"/>
    <property type="match status" value="1"/>
</dbReference>
<dbReference type="Pfam" id="PF06414">
    <property type="entry name" value="Zeta_toxin"/>
    <property type="match status" value="1"/>
</dbReference>
<sequence length="336" mass="36016">MSDFTPSDAERRRIFEAQIVPVVFPAMARADNPTLLLLGGQPGAGKSRATTRLLAESPAGMVALSGDDLRAFHPHFLELTRSRSVEAPQILAESTAGWLRDCIVHARTTGRSLLLEGTFHDPEVAVATAELFAREGFATRVVVVATPRAESLLATTSRYLLDARDGRASRFTSVSVHEGGWEGTRALVRHLEATPSVDRLTVLGRDGDAIFNGERSAPGGFVGASDALVGGQVPSMSSPAALRWLSELRAMTDYALATRRPAAPVAELLIELHRVAVREVLPRLNLPADSQARPAVEVTLATQIVALRRAIAAERPREDVAAPVVIPVQPDLGISR</sequence>
<proteinExistence type="inferred from homology"/>
<evidence type="ECO:0000256" key="1">
    <source>
        <dbReference type="ARBA" id="ARBA00009104"/>
    </source>
</evidence>
<name>A0ABT7MVW3_9MICO</name>
<dbReference type="InterPro" id="IPR027417">
    <property type="entry name" value="P-loop_NTPase"/>
</dbReference>
<dbReference type="SUPFAM" id="SSF52540">
    <property type="entry name" value="P-loop containing nucleoside triphosphate hydrolases"/>
    <property type="match status" value="1"/>
</dbReference>
<dbReference type="EMBL" id="JASXSZ010000001">
    <property type="protein sequence ID" value="MDL9978591.1"/>
    <property type="molecule type" value="Genomic_DNA"/>
</dbReference>
<evidence type="ECO:0000313" key="8">
    <source>
        <dbReference type="EMBL" id="MDL9978591.1"/>
    </source>
</evidence>
<evidence type="ECO:0000256" key="2">
    <source>
        <dbReference type="ARBA" id="ARBA00011963"/>
    </source>
</evidence>
<keyword evidence="3" id="KW-0547">Nucleotide-binding</keyword>
<dbReference type="Proteomes" id="UP001235064">
    <property type="component" value="Unassembled WGS sequence"/>
</dbReference>
<feature type="domain" description="Zeta toxin" evidence="7">
    <location>
        <begin position="30"/>
        <end position="212"/>
    </location>
</feature>
<organism evidence="8 9">
    <name type="scientific">Microbacterium candidum</name>
    <dbReference type="NCBI Taxonomy" id="3041922"/>
    <lineage>
        <taxon>Bacteria</taxon>
        <taxon>Bacillati</taxon>
        <taxon>Actinomycetota</taxon>
        <taxon>Actinomycetes</taxon>
        <taxon>Micrococcales</taxon>
        <taxon>Microbacteriaceae</taxon>
        <taxon>Microbacterium</taxon>
    </lineage>
</organism>
<evidence type="ECO:0000256" key="4">
    <source>
        <dbReference type="ARBA" id="ARBA00022840"/>
    </source>
</evidence>
<comment type="caution">
    <text evidence="8">The sequence shown here is derived from an EMBL/GenBank/DDBJ whole genome shotgun (WGS) entry which is preliminary data.</text>
</comment>
<protein>
    <recommendedName>
        <fullName evidence="5">UDP-N-acetylglucosamine kinase</fullName>
        <ecNumber evidence="2">2.7.1.176</ecNumber>
    </recommendedName>
    <alternativeName>
        <fullName evidence="5">UDP-N-acetylglucosamine kinase</fullName>
    </alternativeName>
</protein>
<keyword evidence="9" id="KW-1185">Reference proteome</keyword>
<dbReference type="EC" id="2.7.1.176" evidence="2"/>
<evidence type="ECO:0000256" key="5">
    <source>
        <dbReference type="ARBA" id="ARBA00032897"/>
    </source>
</evidence>
<reference evidence="8 9" key="1">
    <citation type="submission" date="2023-06" db="EMBL/GenBank/DDBJ databases">
        <title>Microbacterium sp. nov., isolated from a waste landfill.</title>
        <authorList>
            <person name="Wen W."/>
        </authorList>
    </citation>
    <scope>NUCLEOTIDE SEQUENCE [LARGE SCALE GENOMIC DNA]</scope>
    <source>
        <strain evidence="8 9">ASV49</strain>
    </source>
</reference>
<gene>
    <name evidence="8" type="ORF">QSV35_04545</name>
</gene>
<comment type="catalytic activity">
    <reaction evidence="6">
        <text>UDP-N-acetyl-alpha-D-glucosamine + ATP = UDP-N-acetyl-alpha-D-glucosamine 3'-phosphate + ADP + H(+)</text>
        <dbReference type="Rhea" id="RHEA:32671"/>
        <dbReference type="ChEBI" id="CHEBI:15378"/>
        <dbReference type="ChEBI" id="CHEBI:30616"/>
        <dbReference type="ChEBI" id="CHEBI:57705"/>
        <dbReference type="ChEBI" id="CHEBI:64353"/>
        <dbReference type="ChEBI" id="CHEBI:456216"/>
        <dbReference type="EC" id="2.7.1.176"/>
    </reaction>
</comment>
<keyword evidence="4" id="KW-0067">ATP-binding</keyword>
<evidence type="ECO:0000313" key="9">
    <source>
        <dbReference type="Proteomes" id="UP001235064"/>
    </source>
</evidence>